<evidence type="ECO:0000259" key="1">
    <source>
        <dbReference type="Pfam" id="PF00144"/>
    </source>
</evidence>
<feature type="domain" description="Beta-lactamase-related" evidence="1">
    <location>
        <begin position="53"/>
        <end position="383"/>
    </location>
</feature>
<dbReference type="PANTHER" id="PTHR46825:SF15">
    <property type="entry name" value="BETA-LACTAMASE-RELATED DOMAIN-CONTAINING PROTEIN"/>
    <property type="match status" value="1"/>
</dbReference>
<dbReference type="InterPro" id="IPR012338">
    <property type="entry name" value="Beta-lactam/transpept-like"/>
</dbReference>
<dbReference type="Pfam" id="PF00144">
    <property type="entry name" value="Beta-lactamase"/>
    <property type="match status" value="1"/>
</dbReference>
<dbReference type="SUPFAM" id="SSF56601">
    <property type="entry name" value="beta-lactamase/transpeptidase-like"/>
    <property type="match status" value="1"/>
</dbReference>
<dbReference type="EMBL" id="JAIWYP010000004">
    <property type="protein sequence ID" value="KAH3838093.1"/>
    <property type="molecule type" value="Genomic_DNA"/>
</dbReference>
<gene>
    <name evidence="2" type="ORF">DPMN_111499</name>
</gene>
<dbReference type="Proteomes" id="UP000828390">
    <property type="component" value="Unassembled WGS sequence"/>
</dbReference>
<keyword evidence="3" id="KW-1185">Reference proteome</keyword>
<protein>
    <recommendedName>
        <fullName evidence="1">Beta-lactamase-related domain-containing protein</fullName>
    </recommendedName>
</protein>
<evidence type="ECO:0000313" key="2">
    <source>
        <dbReference type="EMBL" id="KAH3838093.1"/>
    </source>
</evidence>
<dbReference type="PANTHER" id="PTHR46825">
    <property type="entry name" value="D-ALANYL-D-ALANINE-CARBOXYPEPTIDASE/ENDOPEPTIDASE AMPH"/>
    <property type="match status" value="1"/>
</dbReference>
<dbReference type="InterPro" id="IPR050491">
    <property type="entry name" value="AmpC-like"/>
</dbReference>
<accession>A0A9D4QP30</accession>
<organism evidence="2 3">
    <name type="scientific">Dreissena polymorpha</name>
    <name type="common">Zebra mussel</name>
    <name type="synonym">Mytilus polymorpha</name>
    <dbReference type="NCBI Taxonomy" id="45954"/>
    <lineage>
        <taxon>Eukaryota</taxon>
        <taxon>Metazoa</taxon>
        <taxon>Spiralia</taxon>
        <taxon>Lophotrochozoa</taxon>
        <taxon>Mollusca</taxon>
        <taxon>Bivalvia</taxon>
        <taxon>Autobranchia</taxon>
        <taxon>Heteroconchia</taxon>
        <taxon>Euheterodonta</taxon>
        <taxon>Imparidentia</taxon>
        <taxon>Neoheterodontei</taxon>
        <taxon>Myida</taxon>
        <taxon>Dreissenoidea</taxon>
        <taxon>Dreissenidae</taxon>
        <taxon>Dreissena</taxon>
    </lineage>
</organism>
<dbReference type="AlphaFoldDB" id="A0A9D4QP30"/>
<reference evidence="2" key="1">
    <citation type="journal article" date="2019" name="bioRxiv">
        <title>The Genome of the Zebra Mussel, Dreissena polymorpha: A Resource for Invasive Species Research.</title>
        <authorList>
            <person name="McCartney M.A."/>
            <person name="Auch B."/>
            <person name="Kono T."/>
            <person name="Mallez S."/>
            <person name="Zhang Y."/>
            <person name="Obille A."/>
            <person name="Becker A."/>
            <person name="Abrahante J.E."/>
            <person name="Garbe J."/>
            <person name="Badalamenti J.P."/>
            <person name="Herman A."/>
            <person name="Mangelson H."/>
            <person name="Liachko I."/>
            <person name="Sullivan S."/>
            <person name="Sone E.D."/>
            <person name="Koren S."/>
            <person name="Silverstein K.A.T."/>
            <person name="Beckman K.B."/>
            <person name="Gohl D.M."/>
        </authorList>
    </citation>
    <scope>NUCLEOTIDE SEQUENCE</scope>
    <source>
        <strain evidence="2">Duluth1</strain>
        <tissue evidence="2">Whole animal</tissue>
    </source>
</reference>
<dbReference type="InterPro" id="IPR001466">
    <property type="entry name" value="Beta-lactam-related"/>
</dbReference>
<reference evidence="2" key="2">
    <citation type="submission" date="2020-11" db="EMBL/GenBank/DDBJ databases">
        <authorList>
            <person name="McCartney M.A."/>
            <person name="Auch B."/>
            <person name="Kono T."/>
            <person name="Mallez S."/>
            <person name="Becker A."/>
            <person name="Gohl D.M."/>
            <person name="Silverstein K.A.T."/>
            <person name="Koren S."/>
            <person name="Bechman K.B."/>
            <person name="Herman A."/>
            <person name="Abrahante J.E."/>
            <person name="Garbe J."/>
        </authorList>
    </citation>
    <scope>NUCLEOTIDE SEQUENCE</scope>
    <source>
        <strain evidence="2">Duluth1</strain>
        <tissue evidence="2">Whole animal</tissue>
    </source>
</reference>
<proteinExistence type="predicted"/>
<dbReference type="OrthoDB" id="5946976at2759"/>
<sequence length="543" mass="60157">MGHVSAGVLKPFKMASKGAWLFIILSTVACTVAGAFDKAKVDSFMKSFLGCHTNKNPGLAASAVKDGHVVFADGYGVSDTTTRRPVTNQTLFGIASMSKAFAAALMVKQLHERNMSIYTKPGDIIKKGFAYNTSEFTQYATVRDLMTHCLGVPSNQMMRLDKNITRKEAARRIRYFKPIYKFRTHFLYSNLHYGILSYLSEILGGKPWEDLIQENFYDPLGMSHSDFLARADRKAKDVAQGYADDEIHGGLVPVPEEVNKQFAIYAGSTGVMSCSEDLTKWMLMQLGDGRSQSGAEVLRASDLHQTHTPQTVIASSTVEKNFHQPLAPFTVTETGYAFGWKTGHYKGYSMLRHTGTTFGYSSLVTLLPDVNIGVFTTMTGEDESYVARTLLHSYLLDTLLGEEPSINETTVCTYPEPWYPAKNSTTRPIDKTIAPGRALSQYTGVYHHVAYGDLVVSINQTVNQLQLDYGIGQWILYPTHGHDTFVGEAFGLMYRLTDLRTELRFHMHTQSPVTLVIPGFESDDPPVFVKTSSHVPANPGIVG</sequence>
<dbReference type="Gene3D" id="2.40.128.600">
    <property type="match status" value="1"/>
</dbReference>
<name>A0A9D4QP30_DREPO</name>
<evidence type="ECO:0000313" key="3">
    <source>
        <dbReference type="Proteomes" id="UP000828390"/>
    </source>
</evidence>
<dbReference type="Gene3D" id="3.40.710.10">
    <property type="entry name" value="DD-peptidase/beta-lactamase superfamily"/>
    <property type="match status" value="1"/>
</dbReference>
<comment type="caution">
    <text evidence="2">The sequence shown here is derived from an EMBL/GenBank/DDBJ whole genome shotgun (WGS) entry which is preliminary data.</text>
</comment>